<dbReference type="InterPro" id="IPR036291">
    <property type="entry name" value="NAD(P)-bd_dom_sf"/>
</dbReference>
<keyword evidence="4" id="KW-1185">Reference proteome</keyword>
<gene>
    <name evidence="3" type="ORF">MEA186_32827</name>
</gene>
<name>G6YKN0_9HYPH</name>
<accession>G6YKN0</accession>
<feature type="domain" description="Mannitol dehydrogenase N-terminal" evidence="2">
    <location>
        <begin position="31"/>
        <end position="69"/>
    </location>
</feature>
<dbReference type="Pfam" id="PF01232">
    <property type="entry name" value="Mannitol_dh"/>
    <property type="match status" value="1"/>
</dbReference>
<dbReference type="Gene3D" id="3.40.50.720">
    <property type="entry name" value="NAD(P)-binding Rossmann-like Domain"/>
    <property type="match status" value="1"/>
</dbReference>
<evidence type="ECO:0000313" key="3">
    <source>
        <dbReference type="EMBL" id="EHH03486.1"/>
    </source>
</evidence>
<dbReference type="GO" id="GO:0016616">
    <property type="term" value="F:oxidoreductase activity, acting on the CH-OH group of donors, NAD or NADP as acceptor"/>
    <property type="evidence" value="ECO:0007669"/>
    <property type="project" value="TreeGrafter"/>
</dbReference>
<dbReference type="eggNOG" id="COG0246">
    <property type="taxonomic scope" value="Bacteria"/>
</dbReference>
<evidence type="ECO:0000259" key="2">
    <source>
        <dbReference type="Pfam" id="PF01232"/>
    </source>
</evidence>
<dbReference type="EMBL" id="AGSN01000239">
    <property type="protein sequence ID" value="EHH03486.1"/>
    <property type="molecule type" value="Genomic_DNA"/>
</dbReference>
<proteinExistence type="predicted"/>
<dbReference type="AlphaFoldDB" id="G6YKN0"/>
<sequence length="73" mass="7767">MTSGRLSDTTLRSLPEQVAIPSYDRDSVAPGIVHLGVGAFHRAHQAVYVDDCLAAGETDWGIVGVSLRSADTR</sequence>
<reference evidence="3 4" key="1">
    <citation type="journal article" date="2012" name="J. Bacteriol.">
        <title>Draft Genome Sequence of Plant Growth-Promoting Rhizobium Mesorhizobium amorphae, Isolated from Zinc-Lead Mine Tailings.</title>
        <authorList>
            <person name="Hao X."/>
            <person name="Lin Y."/>
            <person name="Johnstone L."/>
            <person name="Baltrus D.A."/>
            <person name="Miller S.J."/>
            <person name="Wei G."/>
            <person name="Rensing C."/>
        </authorList>
    </citation>
    <scope>NUCLEOTIDE SEQUENCE [LARGE SCALE GENOMIC DNA]</scope>
    <source>
        <strain evidence="3 4">CCNWGS0123</strain>
    </source>
</reference>
<organism evidence="3 4">
    <name type="scientific">Mesorhizobium amorphae CCNWGS0123</name>
    <dbReference type="NCBI Taxonomy" id="1082933"/>
    <lineage>
        <taxon>Bacteria</taxon>
        <taxon>Pseudomonadati</taxon>
        <taxon>Pseudomonadota</taxon>
        <taxon>Alphaproteobacteria</taxon>
        <taxon>Hyphomicrobiales</taxon>
        <taxon>Phyllobacteriaceae</taxon>
        <taxon>Mesorhizobium</taxon>
    </lineage>
</organism>
<protein>
    <submittedName>
        <fullName evidence="3">Mannitol dehydrogenase</fullName>
    </submittedName>
</protein>
<dbReference type="InterPro" id="IPR013131">
    <property type="entry name" value="Mannitol_DH_N"/>
</dbReference>
<dbReference type="InterPro" id="IPR050988">
    <property type="entry name" value="Mannitol_DH/Oxidoreductase"/>
</dbReference>
<dbReference type="PANTHER" id="PTHR43362:SF1">
    <property type="entry name" value="MANNITOL DEHYDROGENASE 2-RELATED"/>
    <property type="match status" value="1"/>
</dbReference>
<evidence type="ECO:0000256" key="1">
    <source>
        <dbReference type="ARBA" id="ARBA00023002"/>
    </source>
</evidence>
<dbReference type="PANTHER" id="PTHR43362">
    <property type="entry name" value="MANNITOL DEHYDROGENASE DSF1-RELATED"/>
    <property type="match status" value="1"/>
</dbReference>
<feature type="non-terminal residue" evidence="3">
    <location>
        <position position="73"/>
    </location>
</feature>
<dbReference type="SUPFAM" id="SSF51735">
    <property type="entry name" value="NAD(P)-binding Rossmann-fold domains"/>
    <property type="match status" value="1"/>
</dbReference>
<dbReference type="Proteomes" id="UP000002949">
    <property type="component" value="Unassembled WGS sequence"/>
</dbReference>
<evidence type="ECO:0000313" key="4">
    <source>
        <dbReference type="Proteomes" id="UP000002949"/>
    </source>
</evidence>
<keyword evidence="1" id="KW-0560">Oxidoreductase</keyword>